<organism evidence="1 2">
    <name type="scientific">Paenibacillus pseudetheri</name>
    <dbReference type="NCBI Taxonomy" id="2897682"/>
    <lineage>
        <taxon>Bacteria</taxon>
        <taxon>Bacillati</taxon>
        <taxon>Bacillota</taxon>
        <taxon>Bacilli</taxon>
        <taxon>Bacillales</taxon>
        <taxon>Paenibacillaceae</taxon>
        <taxon>Paenibacillus</taxon>
    </lineage>
</organism>
<accession>A0ABM9BIB7</accession>
<proteinExistence type="predicted"/>
<comment type="caution">
    <text evidence="1">The sequence shown here is derived from an EMBL/GenBank/DDBJ whole genome shotgun (WGS) entry which is preliminary data.</text>
</comment>
<protein>
    <submittedName>
        <fullName evidence="1">Uncharacterized protein</fullName>
    </submittedName>
</protein>
<keyword evidence="2" id="KW-1185">Reference proteome</keyword>
<sequence length="43" mass="4772">MGDIDLEEYIINLEKLGVDASEIKNKLEDIISSSVSKQPPVIQ</sequence>
<evidence type="ECO:0000313" key="1">
    <source>
        <dbReference type="EMBL" id="CAH1058823.1"/>
    </source>
</evidence>
<dbReference type="EMBL" id="CAKMAB010000040">
    <property type="protein sequence ID" value="CAH1058823.1"/>
    <property type="molecule type" value="Genomic_DNA"/>
</dbReference>
<reference evidence="1" key="1">
    <citation type="submission" date="2021-12" db="EMBL/GenBank/DDBJ databases">
        <authorList>
            <person name="Criscuolo A."/>
        </authorList>
    </citation>
    <scope>NUCLEOTIDE SEQUENCE</scope>
    <source>
        <strain evidence="1">CIP111894</strain>
    </source>
</reference>
<name>A0ABM9BIB7_9BACL</name>
<gene>
    <name evidence="1" type="ORF">PAECIP111894_05009</name>
</gene>
<dbReference type="Proteomes" id="UP000838749">
    <property type="component" value="Unassembled WGS sequence"/>
</dbReference>
<evidence type="ECO:0000313" key="2">
    <source>
        <dbReference type="Proteomes" id="UP000838749"/>
    </source>
</evidence>